<sequence>MKMINVASGGALINITPVAARNLISTMAANSQQFRPINEPTRRVNEISSGSLENKIDKLADIVQSLVVGKIGTSRLCEICIKLDHPTDCCPMLQEDDSAQVNAVGNFPGPPQRQ</sequence>
<dbReference type="EMBL" id="JBBPBM010000070">
    <property type="protein sequence ID" value="KAK8513168.1"/>
    <property type="molecule type" value="Genomic_DNA"/>
</dbReference>
<gene>
    <name evidence="1" type="ORF">V6N12_037659</name>
</gene>
<reference evidence="1 2" key="1">
    <citation type="journal article" date="2024" name="G3 (Bethesda)">
        <title>Genome assembly of Hibiscus sabdariffa L. provides insights into metabolisms of medicinal natural products.</title>
        <authorList>
            <person name="Kim T."/>
        </authorList>
    </citation>
    <scope>NUCLEOTIDE SEQUENCE [LARGE SCALE GENOMIC DNA]</scope>
    <source>
        <strain evidence="1">TK-2024</strain>
        <tissue evidence="1">Old leaves</tissue>
    </source>
</reference>
<proteinExistence type="predicted"/>
<evidence type="ECO:0000313" key="2">
    <source>
        <dbReference type="Proteomes" id="UP001472677"/>
    </source>
</evidence>
<comment type="caution">
    <text evidence="1">The sequence shown here is derived from an EMBL/GenBank/DDBJ whole genome shotgun (WGS) entry which is preliminary data.</text>
</comment>
<keyword evidence="2" id="KW-1185">Reference proteome</keyword>
<organism evidence="1 2">
    <name type="scientific">Hibiscus sabdariffa</name>
    <name type="common">roselle</name>
    <dbReference type="NCBI Taxonomy" id="183260"/>
    <lineage>
        <taxon>Eukaryota</taxon>
        <taxon>Viridiplantae</taxon>
        <taxon>Streptophyta</taxon>
        <taxon>Embryophyta</taxon>
        <taxon>Tracheophyta</taxon>
        <taxon>Spermatophyta</taxon>
        <taxon>Magnoliopsida</taxon>
        <taxon>eudicotyledons</taxon>
        <taxon>Gunneridae</taxon>
        <taxon>Pentapetalae</taxon>
        <taxon>rosids</taxon>
        <taxon>malvids</taxon>
        <taxon>Malvales</taxon>
        <taxon>Malvaceae</taxon>
        <taxon>Malvoideae</taxon>
        <taxon>Hibiscus</taxon>
    </lineage>
</organism>
<evidence type="ECO:0000313" key="1">
    <source>
        <dbReference type="EMBL" id="KAK8513168.1"/>
    </source>
</evidence>
<accession>A0ABR2C1C9</accession>
<protein>
    <submittedName>
        <fullName evidence="1">Uncharacterized protein</fullName>
    </submittedName>
</protein>
<name>A0ABR2C1C9_9ROSI</name>
<dbReference type="Proteomes" id="UP001472677">
    <property type="component" value="Unassembled WGS sequence"/>
</dbReference>